<keyword evidence="1 4" id="KW-0489">Methyltransferase</keyword>
<dbReference type="GO" id="GO:0032259">
    <property type="term" value="P:methylation"/>
    <property type="evidence" value="ECO:0007669"/>
    <property type="project" value="UniProtKB-KW"/>
</dbReference>
<dbReference type="PRINTS" id="PR00505">
    <property type="entry name" value="D12N6MTFRASE"/>
</dbReference>
<evidence type="ECO:0000256" key="2">
    <source>
        <dbReference type="ARBA" id="ARBA00022679"/>
    </source>
</evidence>
<dbReference type="Pfam" id="PF02086">
    <property type="entry name" value="MethyltransfD12"/>
    <property type="match status" value="1"/>
</dbReference>
<name>A0ABV6B4D9_9DEIO</name>
<accession>A0ABV6B4D9</accession>
<gene>
    <name evidence="4" type="ORF">ACFFLM_19265</name>
</gene>
<evidence type="ECO:0000313" key="4">
    <source>
        <dbReference type="EMBL" id="MFB9994102.1"/>
    </source>
</evidence>
<dbReference type="GO" id="GO:0008168">
    <property type="term" value="F:methyltransferase activity"/>
    <property type="evidence" value="ECO:0007669"/>
    <property type="project" value="UniProtKB-KW"/>
</dbReference>
<dbReference type="InterPro" id="IPR012327">
    <property type="entry name" value="MeTrfase_D12"/>
</dbReference>
<dbReference type="Gene3D" id="3.40.50.150">
    <property type="entry name" value="Vaccinia Virus protein VP39"/>
    <property type="match status" value="2"/>
</dbReference>
<protein>
    <submittedName>
        <fullName evidence="4">DNA adenine methylase</fullName>
    </submittedName>
</protein>
<dbReference type="Proteomes" id="UP001589733">
    <property type="component" value="Unassembled WGS sequence"/>
</dbReference>
<sequence length="279" mass="31841">MTLSVPSPVLRHPGAKWRIAEWICGHLPEHDVYVEPFFGSGAVFFHKEPARVEIINDLDSNVITAFRVIREQSAALAQLLALSPWSEGEYRAAFRALQQDDLTDLERTRCLIVCTWQQMGRKPVSQRSSWRFREVMGQSPITSWHKLPDRVQVAVERLAHAQISEMPALKLLDQVNGPEVLIYADPPYLRELRSGTRMYDHEMQGREQHAELLDALRAHPGPVVLSAYANAWYSEQLPGWQKVATSARTQTNAQRAETLWINPVAWSRIRHASPLLVRV</sequence>
<dbReference type="RefSeq" id="WP_380014216.1">
    <property type="nucleotide sequence ID" value="NZ_JBHLYR010000059.1"/>
</dbReference>
<dbReference type="PANTHER" id="PTHR30481">
    <property type="entry name" value="DNA ADENINE METHYLASE"/>
    <property type="match status" value="1"/>
</dbReference>
<keyword evidence="5" id="KW-1185">Reference proteome</keyword>
<dbReference type="InterPro" id="IPR012263">
    <property type="entry name" value="M_m6A_EcoRV"/>
</dbReference>
<evidence type="ECO:0000313" key="5">
    <source>
        <dbReference type="Proteomes" id="UP001589733"/>
    </source>
</evidence>
<evidence type="ECO:0000256" key="1">
    <source>
        <dbReference type="ARBA" id="ARBA00022603"/>
    </source>
</evidence>
<dbReference type="EMBL" id="JBHLYR010000059">
    <property type="protein sequence ID" value="MFB9994102.1"/>
    <property type="molecule type" value="Genomic_DNA"/>
</dbReference>
<reference evidence="4 5" key="1">
    <citation type="submission" date="2024-09" db="EMBL/GenBank/DDBJ databases">
        <authorList>
            <person name="Sun Q."/>
            <person name="Mori K."/>
        </authorList>
    </citation>
    <scope>NUCLEOTIDE SEQUENCE [LARGE SCALE GENOMIC DNA]</scope>
    <source>
        <strain evidence="4 5">JCM 13503</strain>
    </source>
</reference>
<dbReference type="PIRSF" id="PIRSF000398">
    <property type="entry name" value="M_m6A_EcoRV"/>
    <property type="match status" value="1"/>
</dbReference>
<evidence type="ECO:0000256" key="3">
    <source>
        <dbReference type="ARBA" id="ARBA00022691"/>
    </source>
</evidence>
<organism evidence="4 5">
    <name type="scientific">Deinococcus oregonensis</name>
    <dbReference type="NCBI Taxonomy" id="1805970"/>
    <lineage>
        <taxon>Bacteria</taxon>
        <taxon>Thermotogati</taxon>
        <taxon>Deinococcota</taxon>
        <taxon>Deinococci</taxon>
        <taxon>Deinococcales</taxon>
        <taxon>Deinococcaceae</taxon>
        <taxon>Deinococcus</taxon>
    </lineage>
</organism>
<keyword evidence="2" id="KW-0808">Transferase</keyword>
<dbReference type="SUPFAM" id="SSF53335">
    <property type="entry name" value="S-adenosyl-L-methionine-dependent methyltransferases"/>
    <property type="match status" value="1"/>
</dbReference>
<dbReference type="InterPro" id="IPR029063">
    <property type="entry name" value="SAM-dependent_MTases_sf"/>
</dbReference>
<dbReference type="PANTHER" id="PTHR30481:SF4">
    <property type="entry name" value="SITE-SPECIFIC DNA-METHYLTRANSFERASE (ADENINE-SPECIFIC)"/>
    <property type="match status" value="1"/>
</dbReference>
<comment type="caution">
    <text evidence="4">The sequence shown here is derived from an EMBL/GenBank/DDBJ whole genome shotgun (WGS) entry which is preliminary data.</text>
</comment>
<keyword evidence="3" id="KW-0949">S-adenosyl-L-methionine</keyword>
<proteinExistence type="predicted"/>